<dbReference type="AlphaFoldDB" id="A0A2T1HZ44"/>
<keyword evidence="1" id="KW-1133">Transmembrane helix</keyword>
<reference evidence="3" key="1">
    <citation type="submission" date="2018-03" db="EMBL/GenBank/DDBJ databases">
        <authorList>
            <person name="Sun L."/>
            <person name="Liu H."/>
            <person name="Chen W."/>
            <person name="Huang K."/>
            <person name="Liu W."/>
            <person name="Gao X."/>
        </authorList>
    </citation>
    <scope>NUCLEOTIDE SEQUENCE [LARGE SCALE GENOMIC DNA]</scope>
    <source>
        <strain evidence="3">SH9</strain>
    </source>
</reference>
<dbReference type="EMBL" id="PVZS01000001">
    <property type="protein sequence ID" value="PSC06860.1"/>
    <property type="molecule type" value="Genomic_DNA"/>
</dbReference>
<feature type="transmembrane region" description="Helical" evidence="1">
    <location>
        <begin position="171"/>
        <end position="192"/>
    </location>
</feature>
<proteinExistence type="predicted"/>
<evidence type="ECO:0000313" key="3">
    <source>
        <dbReference type="Proteomes" id="UP000239772"/>
    </source>
</evidence>
<accession>A0A2T1HZ44</accession>
<keyword evidence="1" id="KW-0812">Transmembrane</keyword>
<dbReference type="OrthoDB" id="9808451at2"/>
<sequence>MEDPVFAFPTRRPAQPDLKSAMRKARIEEAERSSAVAELRGAELGRLELLKEELAPVFAQLPADADMFDFGLVSAEKPRLFVDMVAFVEMGRDRRTFRLIQDTRSGRMVLAESDRIDPMVDAVTAYLGRRLVERERALAGEIVAPLQVAPPPSADRAEAPRGARAYRFGDLVFAFLLGVILGMTLLLLAAWWKARGGFAWLALAGVG</sequence>
<protein>
    <submittedName>
        <fullName evidence="2">Uncharacterized protein</fullName>
    </submittedName>
</protein>
<name>A0A2T1HZ44_9HYPH</name>
<keyword evidence="1" id="KW-0472">Membrane</keyword>
<dbReference type="RefSeq" id="WP_106334645.1">
    <property type="nucleotide sequence ID" value="NZ_PVZS01000001.1"/>
</dbReference>
<evidence type="ECO:0000313" key="2">
    <source>
        <dbReference type="EMBL" id="PSC06860.1"/>
    </source>
</evidence>
<gene>
    <name evidence="2" type="ORF">SLNSH_00280</name>
</gene>
<dbReference type="Proteomes" id="UP000239772">
    <property type="component" value="Unassembled WGS sequence"/>
</dbReference>
<comment type="caution">
    <text evidence="2">The sequence shown here is derived from an EMBL/GenBank/DDBJ whole genome shotgun (WGS) entry which is preliminary data.</text>
</comment>
<keyword evidence="3" id="KW-1185">Reference proteome</keyword>
<organism evidence="2 3">
    <name type="scientific">Alsobacter soli</name>
    <dbReference type="NCBI Taxonomy" id="2109933"/>
    <lineage>
        <taxon>Bacteria</taxon>
        <taxon>Pseudomonadati</taxon>
        <taxon>Pseudomonadota</taxon>
        <taxon>Alphaproteobacteria</taxon>
        <taxon>Hyphomicrobiales</taxon>
        <taxon>Alsobacteraceae</taxon>
        <taxon>Alsobacter</taxon>
    </lineage>
</organism>
<evidence type="ECO:0000256" key="1">
    <source>
        <dbReference type="SAM" id="Phobius"/>
    </source>
</evidence>